<dbReference type="Proteomes" id="UP000317265">
    <property type="component" value="Unassembled WGS sequence"/>
</dbReference>
<evidence type="ECO:0000256" key="1">
    <source>
        <dbReference type="ARBA" id="ARBA00022801"/>
    </source>
</evidence>
<dbReference type="EMBL" id="QNVI01000064">
    <property type="protein sequence ID" value="TDA37767.1"/>
    <property type="molecule type" value="Genomic_DNA"/>
</dbReference>
<evidence type="ECO:0000313" key="4">
    <source>
        <dbReference type="EMBL" id="TDA37767.1"/>
    </source>
</evidence>
<dbReference type="Gene3D" id="3.90.79.10">
    <property type="entry name" value="Nucleoside Triphosphate Pyrophosphohydrolase"/>
    <property type="match status" value="1"/>
</dbReference>
<dbReference type="PROSITE" id="PS51462">
    <property type="entry name" value="NUDIX"/>
    <property type="match status" value="1"/>
</dbReference>
<gene>
    <name evidence="4" type="ORF">DSO09_06190</name>
    <name evidence="3" type="ORF">EF809_03320</name>
</gene>
<dbReference type="InterPro" id="IPR020084">
    <property type="entry name" value="NUDIX_hydrolase_CS"/>
</dbReference>
<comment type="caution">
    <text evidence="3">The sequence shown here is derived from an EMBL/GenBank/DDBJ whole genome shotgun (WGS) entry which is preliminary data.</text>
</comment>
<proteinExistence type="predicted"/>
<dbReference type="AlphaFoldDB" id="A0A520KFI1"/>
<evidence type="ECO:0000313" key="6">
    <source>
        <dbReference type="Proteomes" id="UP000317265"/>
    </source>
</evidence>
<dbReference type="InterPro" id="IPR000086">
    <property type="entry name" value="NUDIX_hydrolase_dom"/>
</dbReference>
<dbReference type="PROSITE" id="PS00893">
    <property type="entry name" value="NUDIX_BOX"/>
    <property type="match status" value="1"/>
</dbReference>
<dbReference type="PANTHER" id="PTHR43736:SF1">
    <property type="entry name" value="DIHYDRONEOPTERIN TRIPHOSPHATE DIPHOSPHATASE"/>
    <property type="match status" value="1"/>
</dbReference>
<evidence type="ECO:0000313" key="5">
    <source>
        <dbReference type="Proteomes" id="UP000316080"/>
    </source>
</evidence>
<dbReference type="Proteomes" id="UP000316080">
    <property type="component" value="Unassembled WGS sequence"/>
</dbReference>
<feature type="domain" description="Nudix hydrolase" evidence="2">
    <location>
        <begin position="5"/>
        <end position="138"/>
    </location>
</feature>
<reference evidence="4 6" key="1">
    <citation type="journal article" date="2019" name="Nat. Microbiol.">
        <title>Expanding anaerobic alkane metabolism in the domain of Archaea.</title>
        <authorList>
            <person name="Wang Y."/>
            <person name="Wegener G."/>
            <person name="Hou J."/>
            <person name="Wang F."/>
            <person name="Xiao X."/>
        </authorList>
    </citation>
    <scope>NUCLEOTIDE SEQUENCE [LARGE SCALE GENOMIC DNA]</scope>
    <source>
        <strain evidence="4">WYZ-LMO11</strain>
    </source>
</reference>
<dbReference type="GO" id="GO:0016787">
    <property type="term" value="F:hydrolase activity"/>
    <property type="evidence" value="ECO:0007669"/>
    <property type="project" value="UniProtKB-KW"/>
</dbReference>
<dbReference type="SUPFAM" id="SSF55811">
    <property type="entry name" value="Nudix"/>
    <property type="match status" value="1"/>
</dbReference>
<dbReference type="EMBL" id="RXIH01000027">
    <property type="protein sequence ID" value="RZN56222.1"/>
    <property type="molecule type" value="Genomic_DNA"/>
</dbReference>
<reference evidence="3 5" key="2">
    <citation type="journal article" date="2019" name="Nat. Microbiol.">
        <title>Wide diversity of methane and short-chain alkane metabolisms in uncultured archaea.</title>
        <authorList>
            <person name="Borrel G."/>
            <person name="Adam P.S."/>
            <person name="McKay L.J."/>
            <person name="Chen L.X."/>
            <person name="Sierra-Garcia I.N."/>
            <person name="Sieber C.M."/>
            <person name="Letourneur Q."/>
            <person name="Ghozlane A."/>
            <person name="Andersen G.L."/>
            <person name="Li W.J."/>
            <person name="Hallam S.J."/>
            <person name="Muyzer G."/>
            <person name="de Oliveira V.M."/>
            <person name="Inskeep W.P."/>
            <person name="Banfield J.F."/>
            <person name="Gribaldo S."/>
        </authorList>
    </citation>
    <scope>NUCLEOTIDE SEQUENCE [LARGE SCALE GENOMIC DNA]</scope>
    <source>
        <strain evidence="3">Verst-YHS</strain>
    </source>
</reference>
<keyword evidence="1" id="KW-0378">Hydrolase</keyword>
<dbReference type="CDD" id="cd04673">
    <property type="entry name" value="NUDIX_ADPRase"/>
    <property type="match status" value="1"/>
</dbReference>
<dbReference type="Pfam" id="PF00293">
    <property type="entry name" value="NUDIX"/>
    <property type="match status" value="1"/>
</dbReference>
<dbReference type="InterPro" id="IPR020476">
    <property type="entry name" value="Nudix_hydrolase"/>
</dbReference>
<protein>
    <submittedName>
        <fullName evidence="3">NUDIX domain-containing protein</fullName>
    </submittedName>
</protein>
<evidence type="ECO:0000313" key="3">
    <source>
        <dbReference type="EMBL" id="RZN56222.1"/>
    </source>
</evidence>
<accession>A0A520KFI1</accession>
<dbReference type="InterPro" id="IPR015797">
    <property type="entry name" value="NUDIX_hydrolase-like_dom_sf"/>
</dbReference>
<sequence>MREYHDHPLIGAGILAIENGKVLLIKRGNEPNKGLWSIPGGLVKLGESPEEAAIREFKEETGLNAIIEKLLGIFNIVIKDNEGKIKYHYIVVDYLGKVVGGELKPGSDVLDAKWFDISELKNIQTSSTVIKAIEKIEKNKEKF</sequence>
<dbReference type="PANTHER" id="PTHR43736">
    <property type="entry name" value="ADP-RIBOSE PYROPHOSPHATASE"/>
    <property type="match status" value="1"/>
</dbReference>
<name>A0A520KFI1_9CREN</name>
<evidence type="ECO:0000259" key="2">
    <source>
        <dbReference type="PROSITE" id="PS51462"/>
    </source>
</evidence>
<dbReference type="PRINTS" id="PR00502">
    <property type="entry name" value="NUDIXFAMILY"/>
</dbReference>
<organism evidence="3 5">
    <name type="scientific">Thermoproteota archaeon</name>
    <dbReference type="NCBI Taxonomy" id="2056631"/>
    <lineage>
        <taxon>Archaea</taxon>
        <taxon>Thermoproteota</taxon>
    </lineage>
</organism>